<feature type="transmembrane region" description="Helical" evidence="1">
    <location>
        <begin position="657"/>
        <end position="675"/>
    </location>
</feature>
<gene>
    <name evidence="3" type="primary">CSON013682</name>
</gene>
<evidence type="ECO:0000256" key="2">
    <source>
        <dbReference type="SAM" id="SignalP"/>
    </source>
</evidence>
<feature type="transmembrane region" description="Helical" evidence="1">
    <location>
        <begin position="570"/>
        <end position="587"/>
    </location>
</feature>
<dbReference type="GO" id="GO:0036038">
    <property type="term" value="C:MKS complex"/>
    <property type="evidence" value="ECO:0007669"/>
    <property type="project" value="InterPro"/>
</dbReference>
<keyword evidence="1" id="KW-1133">Transmembrane helix</keyword>
<dbReference type="PANTHER" id="PTHR21274:SF0">
    <property type="entry name" value="MECKELIN"/>
    <property type="match status" value="1"/>
</dbReference>
<dbReference type="PANTHER" id="PTHR21274">
    <property type="entry name" value="MECKELIN"/>
    <property type="match status" value="1"/>
</dbReference>
<protein>
    <submittedName>
        <fullName evidence="3">CSON013682 protein</fullName>
    </submittedName>
</protein>
<feature type="transmembrane region" description="Helical" evidence="1">
    <location>
        <begin position="485"/>
        <end position="504"/>
    </location>
</feature>
<dbReference type="EMBL" id="UFQT01000006">
    <property type="protein sequence ID" value="SSX17438.1"/>
    <property type="molecule type" value="Genomic_DNA"/>
</dbReference>
<dbReference type="AlphaFoldDB" id="A0A336LUV8"/>
<proteinExistence type="predicted"/>
<keyword evidence="1" id="KW-0812">Transmembrane</keyword>
<dbReference type="Pfam" id="PF09773">
    <property type="entry name" value="Meckelin"/>
    <property type="match status" value="1"/>
</dbReference>
<evidence type="ECO:0000313" key="3">
    <source>
        <dbReference type="EMBL" id="SSX17438.1"/>
    </source>
</evidence>
<dbReference type="VEuPathDB" id="VectorBase:CSON013682"/>
<keyword evidence="1" id="KW-0472">Membrane</keyword>
<dbReference type="OMA" id="YITENKG"/>
<keyword evidence="2" id="KW-0732">Signal</keyword>
<sequence length="986" mass="115309">MSVLRSLFIGSIISIISRAVLSDDFYTFDHTFIYQDIKDCKNNEYYDINNFICKRCEPGYNLIPSKDKLLCICDSTSVVQYHFDNILQRPICQKSCENAKTCFSAPNESEGKNTLLTSSSNKSKCHLKLMNYTIYSSHRINVQIYDSLSNTDCTCNLTTHAIYLDEFCVPLKLLSEYQQYQTFKSNPLYNEMKFLMLFCHLVKNQTACQQLANLCILSHYSMNRHSPCHQFYTTQTSEIATSNYNERMRPFLFYRKGKYAIELFDKALDFKYNIEDDMPNNTINFLLVTFNIHGQLIHIRPFNLMHDLNICSKFSGGKINHVRFARNWQDACNLNLNSWIEHEKARGMTFMSLYISYWENNHRMVKTVPVLVRNIFGTKNDEENIEEWTLVKRFTLIDILSGANVHFREEKYQEPKFEHQFNYVRYVKSVELRFKIHDHNKRSNRISVPLLVIDYGVLNSTEANQVENINFEFKINFSKHYSFDYLLEILLPIFIILAFTMAIFQTVCYKIRQNKIFYDIEIFSNFLIFLCSTIANALFLVVIIISIYVLCSYKSQQNVKILLPIAEQEALEVFIYAAVVFKFVKILRHFWLQVNVDIFFIDWERPKVFESTSRNYFDTPSIASGVTTKHTTVESVSAWRMYFIANEWQELMTKRKISFLAHFILLCLVFFVFGFQNWSSTDFILTTGGGPFHADHFSLNKNTKTDKILKLAVGIIVYSSVYFIQIIYNFIFHERYIDNPIQNFVDVCSISNISVLILSMTSYGFYIHGRSPHGFADTDMCSMIMQFRREEENMCGHRGLLPGSEQQTYTILAPRNLRLMYERLINQAKKTSNISAITHHGAEGFFNGASTLEYTSDKILASYFNINRFFSAFIDHALKDLDYVIQEKSIIEQIMDCELQTYINESKGIFYIDNGHSFDKVLFYGNEFLLATFELMLFCLILILTDDFLFSILIVGISFKIFSAVVEKFSKTNLAKKTLIDKRFLI</sequence>
<dbReference type="GO" id="GO:0060271">
    <property type="term" value="P:cilium assembly"/>
    <property type="evidence" value="ECO:0007669"/>
    <property type="project" value="InterPro"/>
</dbReference>
<accession>A0A336LUV8</accession>
<organism evidence="3">
    <name type="scientific">Culicoides sonorensis</name>
    <name type="common">Biting midge</name>
    <dbReference type="NCBI Taxonomy" id="179676"/>
    <lineage>
        <taxon>Eukaryota</taxon>
        <taxon>Metazoa</taxon>
        <taxon>Ecdysozoa</taxon>
        <taxon>Arthropoda</taxon>
        <taxon>Hexapoda</taxon>
        <taxon>Insecta</taxon>
        <taxon>Pterygota</taxon>
        <taxon>Neoptera</taxon>
        <taxon>Endopterygota</taxon>
        <taxon>Diptera</taxon>
        <taxon>Nematocera</taxon>
        <taxon>Chironomoidea</taxon>
        <taxon>Ceratopogonidae</taxon>
        <taxon>Ceratopogoninae</taxon>
        <taxon>Culicoides</taxon>
        <taxon>Monoculicoides</taxon>
    </lineage>
</organism>
<reference evidence="3" key="1">
    <citation type="submission" date="2018-07" db="EMBL/GenBank/DDBJ databases">
        <authorList>
            <person name="Quirk P.G."/>
            <person name="Krulwich T.A."/>
        </authorList>
    </citation>
    <scope>NUCLEOTIDE SEQUENCE</scope>
</reference>
<name>A0A336LUV8_CULSO</name>
<evidence type="ECO:0000256" key="1">
    <source>
        <dbReference type="SAM" id="Phobius"/>
    </source>
</evidence>
<feature type="signal peptide" evidence="2">
    <location>
        <begin position="1"/>
        <end position="22"/>
    </location>
</feature>
<feature type="transmembrane region" description="Helical" evidence="1">
    <location>
        <begin position="949"/>
        <end position="966"/>
    </location>
</feature>
<feature type="chain" id="PRO_5016405260" evidence="2">
    <location>
        <begin position="23"/>
        <end position="986"/>
    </location>
</feature>
<feature type="transmembrane region" description="Helical" evidence="1">
    <location>
        <begin position="708"/>
        <end position="731"/>
    </location>
</feature>
<dbReference type="InterPro" id="IPR019170">
    <property type="entry name" value="Meckelin"/>
</dbReference>
<feature type="transmembrane region" description="Helical" evidence="1">
    <location>
        <begin position="525"/>
        <end position="550"/>
    </location>
</feature>
<feature type="transmembrane region" description="Helical" evidence="1">
    <location>
        <begin position="921"/>
        <end position="943"/>
    </location>
</feature>